<dbReference type="AlphaFoldDB" id="A0A7R8ZD36"/>
<reference evidence="3" key="1">
    <citation type="submission" date="2020-11" db="EMBL/GenBank/DDBJ databases">
        <authorList>
            <person name="Tran Van P."/>
        </authorList>
    </citation>
    <scope>NUCLEOTIDE SEQUENCE</scope>
</reference>
<feature type="chain" id="PRO_5031259426" evidence="2">
    <location>
        <begin position="25"/>
        <end position="113"/>
    </location>
</feature>
<feature type="compositionally biased region" description="Polar residues" evidence="1">
    <location>
        <begin position="35"/>
        <end position="50"/>
    </location>
</feature>
<dbReference type="EMBL" id="OA568909">
    <property type="protein sequence ID" value="CAD7202020.1"/>
    <property type="molecule type" value="Genomic_DNA"/>
</dbReference>
<sequence length="113" mass="12355">MLGVGQPWWLLVLEDSIVITLSSSEDEDNDRSNCKDSFTTKQDANTFQNNNLDSAVAVSAHKKEPKDDSDREIVNERISKRTIGPLYPSSALAQAAPTNLPTAQTAPQSMSHP</sequence>
<organism evidence="3">
    <name type="scientific">Timema douglasi</name>
    <name type="common">Walking stick</name>
    <dbReference type="NCBI Taxonomy" id="61478"/>
    <lineage>
        <taxon>Eukaryota</taxon>
        <taxon>Metazoa</taxon>
        <taxon>Ecdysozoa</taxon>
        <taxon>Arthropoda</taxon>
        <taxon>Hexapoda</taxon>
        <taxon>Insecta</taxon>
        <taxon>Pterygota</taxon>
        <taxon>Neoptera</taxon>
        <taxon>Polyneoptera</taxon>
        <taxon>Phasmatodea</taxon>
        <taxon>Timematodea</taxon>
        <taxon>Timematoidea</taxon>
        <taxon>Timematidae</taxon>
        <taxon>Timema</taxon>
    </lineage>
</organism>
<name>A0A7R8ZD36_TIMDO</name>
<feature type="signal peptide" evidence="2">
    <location>
        <begin position="1"/>
        <end position="24"/>
    </location>
</feature>
<feature type="region of interest" description="Disordered" evidence="1">
    <location>
        <begin position="79"/>
        <end position="113"/>
    </location>
</feature>
<protein>
    <submittedName>
        <fullName evidence="3">Uncharacterized protein</fullName>
    </submittedName>
</protein>
<feature type="compositionally biased region" description="Polar residues" evidence="1">
    <location>
        <begin position="96"/>
        <end position="113"/>
    </location>
</feature>
<feature type="region of interest" description="Disordered" evidence="1">
    <location>
        <begin position="23"/>
        <end position="50"/>
    </location>
</feature>
<accession>A0A7R8ZD36</accession>
<evidence type="ECO:0000256" key="2">
    <source>
        <dbReference type="SAM" id="SignalP"/>
    </source>
</evidence>
<gene>
    <name evidence="3" type="ORF">TDIB3V08_LOCUS8209</name>
</gene>
<evidence type="ECO:0000313" key="3">
    <source>
        <dbReference type="EMBL" id="CAD7202020.1"/>
    </source>
</evidence>
<keyword evidence="2" id="KW-0732">Signal</keyword>
<proteinExistence type="predicted"/>
<evidence type="ECO:0000256" key="1">
    <source>
        <dbReference type="SAM" id="MobiDB-lite"/>
    </source>
</evidence>